<evidence type="ECO:0000313" key="2">
    <source>
        <dbReference type="EMBL" id="CDZ40321.1"/>
    </source>
</evidence>
<evidence type="ECO:0000313" key="3">
    <source>
        <dbReference type="Proteomes" id="UP000046176"/>
    </source>
</evidence>
<proteinExistence type="predicted"/>
<name>A0A0T7FZ91_NEOGA</name>
<organism evidence="2 3">
    <name type="scientific">Neorhizobium galegae bv. officinalis</name>
    <dbReference type="NCBI Taxonomy" id="323656"/>
    <lineage>
        <taxon>Bacteria</taxon>
        <taxon>Pseudomonadati</taxon>
        <taxon>Pseudomonadota</taxon>
        <taxon>Alphaproteobacteria</taxon>
        <taxon>Hyphomicrobiales</taxon>
        <taxon>Rhizobiaceae</taxon>
        <taxon>Rhizobium/Agrobacterium group</taxon>
        <taxon>Neorhizobium</taxon>
    </lineage>
</organism>
<dbReference type="EMBL" id="CCRH01000020">
    <property type="protein sequence ID" value="CDZ40321.1"/>
    <property type="molecule type" value="Genomic_DNA"/>
</dbReference>
<accession>A0A0T7FZ91</accession>
<sequence length="297" mass="32218">MRACSLAGGGAARHYRDHSRNRKDHLVASYLRAVSLIGLLSLFANLAQTEAVASDDMPAIAYPDIPAAVADRVALVPPGWHIETEVTGDLNGDRRPDLALVLQSDIPDVSFQGAPMVGPRMLVVGFAARQGFRPVVSHHRLIPRSNNPYLEDVFDPESGSLAINNGRLEITLRFFLTAGGWDRFTKTFSFAWNRTGFELARFDYDYDHRRTGLTRHWIADYRAGTLIYSTGKSSSDAPVKSSKSKLRGRSGSPSRTSATGWSSIHSASNCIAGECTHSGCTEPARTMAIATAPGALS</sequence>
<dbReference type="Proteomes" id="UP000046176">
    <property type="component" value="Unassembled WGS sequence"/>
</dbReference>
<feature type="compositionally biased region" description="Low complexity" evidence="1">
    <location>
        <begin position="232"/>
        <end position="241"/>
    </location>
</feature>
<gene>
    <name evidence="2" type="ORF">NGAL_HAMBI1145_53340</name>
</gene>
<evidence type="ECO:0000256" key="1">
    <source>
        <dbReference type="SAM" id="MobiDB-lite"/>
    </source>
</evidence>
<dbReference type="AlphaFoldDB" id="A0A0T7FZ91"/>
<protein>
    <submittedName>
        <fullName evidence="2">Uncharacterized protein</fullName>
    </submittedName>
</protein>
<feature type="region of interest" description="Disordered" evidence="1">
    <location>
        <begin position="231"/>
        <end position="261"/>
    </location>
</feature>
<reference evidence="2 3" key="1">
    <citation type="submission" date="2014-08" db="EMBL/GenBank/DDBJ databases">
        <authorList>
            <person name="Chen Y.-H."/>
        </authorList>
    </citation>
    <scope>NUCLEOTIDE SEQUENCE [LARGE SCALE GENOMIC DNA]</scope>
</reference>